<dbReference type="CDD" id="cd16040">
    <property type="entry name" value="SPRY_PRY_SNTX"/>
    <property type="match status" value="1"/>
</dbReference>
<dbReference type="SMART" id="SM00589">
    <property type="entry name" value="PRY"/>
    <property type="match status" value="1"/>
</dbReference>
<keyword evidence="4" id="KW-0862">Zinc</keyword>
<evidence type="ECO:0008006" key="11">
    <source>
        <dbReference type="Google" id="ProtNLM"/>
    </source>
</evidence>
<dbReference type="InterPro" id="IPR001870">
    <property type="entry name" value="B30.2/SPRY"/>
</dbReference>
<dbReference type="SMART" id="SM00184">
    <property type="entry name" value="RING"/>
    <property type="match status" value="1"/>
</dbReference>
<dbReference type="GeneTree" id="ENSGT01150000286922"/>
<evidence type="ECO:0000259" key="8">
    <source>
        <dbReference type="PROSITE" id="PS50188"/>
    </source>
</evidence>
<dbReference type="PANTHER" id="PTHR25465:SF5">
    <property type="entry name" value="E3 UBIQUITIN_ISG15 LIGASE TRIM25-RELATED"/>
    <property type="match status" value="1"/>
</dbReference>
<dbReference type="InterPro" id="IPR006574">
    <property type="entry name" value="PRY"/>
</dbReference>
<dbReference type="InterPro" id="IPR003877">
    <property type="entry name" value="SPRY_dom"/>
</dbReference>
<sequence>MESEMAQRRNQTASAKYSCSICLDLLKDPVTIPCGHSYCMNCIKHHWDGEDQRKIHSCPKCRKEFIPRPVLEKNIMLADLVEDLKKTGLHAAPADHCYDVTPAVSELRDIMQDVLRDTWTNILLKVTKVDVILSEPEPKSRAEFLKYSQKVTLDPNTAHRKLFLSDGNRKVTSKLPSSSVLRYHFSDPDRFTDYNQVLSRESLTGHCYWEVERRGGRVAVAVSYKNISREGRSDKCAFGFNNKSWALSCNRNIYTFYHNNIETPVSGPVSSRIGVYLDHRADILSFYSISKTMTLLHRVQTRFTQPLHAGIRLFDEGKTGGSGKELPHRVLPM</sequence>
<proteinExistence type="predicted"/>
<keyword evidence="5" id="KW-0391">Immunity</keyword>
<evidence type="ECO:0000256" key="2">
    <source>
        <dbReference type="ARBA" id="ARBA00022723"/>
    </source>
</evidence>
<dbReference type="Gene3D" id="3.30.40.10">
    <property type="entry name" value="Zinc/RING finger domain, C3HC4 (zinc finger)"/>
    <property type="match status" value="1"/>
</dbReference>
<feature type="domain" description="B30.2/SPRY" evidence="8">
    <location>
        <begin position="131"/>
        <end position="333"/>
    </location>
</feature>
<evidence type="ECO:0000256" key="4">
    <source>
        <dbReference type="ARBA" id="ARBA00022833"/>
    </source>
</evidence>
<reference evidence="9" key="1">
    <citation type="submission" date="2025-08" db="UniProtKB">
        <authorList>
            <consortium name="Ensembl"/>
        </authorList>
    </citation>
    <scope>IDENTIFICATION</scope>
</reference>
<protein>
    <recommendedName>
        <fullName evidence="11">Tripartite motif-containing protein 16-like</fullName>
    </recommendedName>
</protein>
<reference evidence="9" key="2">
    <citation type="submission" date="2025-09" db="UniProtKB">
        <authorList>
            <consortium name="Ensembl"/>
        </authorList>
    </citation>
    <scope>IDENTIFICATION</scope>
</reference>
<dbReference type="PRINTS" id="PR01407">
    <property type="entry name" value="BUTYPHLNCDUF"/>
</dbReference>
<dbReference type="SUPFAM" id="SSF57850">
    <property type="entry name" value="RING/U-box"/>
    <property type="match status" value="1"/>
</dbReference>
<dbReference type="InterPro" id="IPR043136">
    <property type="entry name" value="B30.2/SPRY_sf"/>
</dbReference>
<dbReference type="Ensembl" id="ENSXCOT00000010058.1">
    <property type="protein sequence ID" value="ENSXCOP00000009940.1"/>
    <property type="gene ID" value="ENSXCOG00000007540.1"/>
</dbReference>
<dbReference type="SUPFAM" id="SSF49899">
    <property type="entry name" value="Concanavalin A-like lectins/glucanases"/>
    <property type="match status" value="1"/>
</dbReference>
<dbReference type="Proteomes" id="UP000261380">
    <property type="component" value="Unplaced"/>
</dbReference>
<evidence type="ECO:0000313" key="10">
    <source>
        <dbReference type="Proteomes" id="UP000261380"/>
    </source>
</evidence>
<name>A0A3B5LH74_9TELE</name>
<evidence type="ECO:0000256" key="1">
    <source>
        <dbReference type="ARBA" id="ARBA00022588"/>
    </source>
</evidence>
<dbReference type="GO" id="GO:0008270">
    <property type="term" value="F:zinc ion binding"/>
    <property type="evidence" value="ECO:0007669"/>
    <property type="project" value="UniProtKB-KW"/>
</dbReference>
<keyword evidence="2" id="KW-0479">Metal-binding</keyword>
<evidence type="ECO:0000313" key="9">
    <source>
        <dbReference type="Ensembl" id="ENSXCOP00000009940.1"/>
    </source>
</evidence>
<dbReference type="PROSITE" id="PS00518">
    <property type="entry name" value="ZF_RING_1"/>
    <property type="match status" value="1"/>
</dbReference>
<dbReference type="AlphaFoldDB" id="A0A3B5LH74"/>
<dbReference type="PROSITE" id="PS50089">
    <property type="entry name" value="ZF_RING_2"/>
    <property type="match status" value="1"/>
</dbReference>
<keyword evidence="1" id="KW-0399">Innate immunity</keyword>
<dbReference type="Pfam" id="PF00622">
    <property type="entry name" value="SPRY"/>
    <property type="match status" value="1"/>
</dbReference>
<dbReference type="InterPro" id="IPR001841">
    <property type="entry name" value="Znf_RING"/>
</dbReference>
<evidence type="ECO:0000256" key="3">
    <source>
        <dbReference type="ARBA" id="ARBA00022771"/>
    </source>
</evidence>
<feature type="domain" description="RING-type" evidence="7">
    <location>
        <begin position="19"/>
        <end position="62"/>
    </location>
</feature>
<dbReference type="Pfam" id="PF15227">
    <property type="entry name" value="zf-C3HC4_4"/>
    <property type="match status" value="1"/>
</dbReference>
<evidence type="ECO:0000256" key="6">
    <source>
        <dbReference type="PROSITE-ProRule" id="PRU00175"/>
    </source>
</evidence>
<dbReference type="InterPro" id="IPR013320">
    <property type="entry name" value="ConA-like_dom_sf"/>
</dbReference>
<dbReference type="PANTHER" id="PTHR25465">
    <property type="entry name" value="B-BOX DOMAIN CONTAINING"/>
    <property type="match status" value="1"/>
</dbReference>
<accession>A0A3B5LH74</accession>
<dbReference type="Pfam" id="PF13765">
    <property type="entry name" value="PRY"/>
    <property type="match status" value="1"/>
</dbReference>
<dbReference type="GO" id="GO:0005737">
    <property type="term" value="C:cytoplasm"/>
    <property type="evidence" value="ECO:0007669"/>
    <property type="project" value="UniProtKB-ARBA"/>
</dbReference>
<keyword evidence="10" id="KW-1185">Reference proteome</keyword>
<evidence type="ECO:0000256" key="5">
    <source>
        <dbReference type="ARBA" id="ARBA00022859"/>
    </source>
</evidence>
<dbReference type="InterPro" id="IPR003879">
    <property type="entry name" value="Butyrophylin_SPRY"/>
</dbReference>
<dbReference type="InterPro" id="IPR013083">
    <property type="entry name" value="Znf_RING/FYVE/PHD"/>
</dbReference>
<dbReference type="Gene3D" id="2.60.120.920">
    <property type="match status" value="1"/>
</dbReference>
<dbReference type="InterPro" id="IPR051051">
    <property type="entry name" value="E3_ubiq-ligase_TRIM/RNF"/>
</dbReference>
<keyword evidence="3 6" id="KW-0863">Zinc-finger</keyword>
<organism evidence="9 10">
    <name type="scientific">Xiphophorus couchianus</name>
    <name type="common">Monterrey platyfish</name>
    <dbReference type="NCBI Taxonomy" id="32473"/>
    <lineage>
        <taxon>Eukaryota</taxon>
        <taxon>Metazoa</taxon>
        <taxon>Chordata</taxon>
        <taxon>Craniata</taxon>
        <taxon>Vertebrata</taxon>
        <taxon>Euteleostomi</taxon>
        <taxon>Actinopterygii</taxon>
        <taxon>Neopterygii</taxon>
        <taxon>Teleostei</taxon>
        <taxon>Neoteleostei</taxon>
        <taxon>Acanthomorphata</taxon>
        <taxon>Ovalentaria</taxon>
        <taxon>Atherinomorphae</taxon>
        <taxon>Cyprinodontiformes</taxon>
        <taxon>Poeciliidae</taxon>
        <taxon>Poeciliinae</taxon>
        <taxon>Xiphophorus</taxon>
    </lineage>
</organism>
<dbReference type="PROSITE" id="PS50188">
    <property type="entry name" value="B302_SPRY"/>
    <property type="match status" value="1"/>
</dbReference>
<dbReference type="InterPro" id="IPR017907">
    <property type="entry name" value="Znf_RING_CS"/>
</dbReference>
<dbReference type="GO" id="GO:0045087">
    <property type="term" value="P:innate immune response"/>
    <property type="evidence" value="ECO:0007669"/>
    <property type="project" value="UniProtKB-KW"/>
</dbReference>
<evidence type="ECO:0000259" key="7">
    <source>
        <dbReference type="PROSITE" id="PS50089"/>
    </source>
</evidence>